<feature type="compositionally biased region" description="Basic and acidic residues" evidence="7">
    <location>
        <begin position="1981"/>
        <end position="1990"/>
    </location>
</feature>
<dbReference type="Gene3D" id="3.30.70.3290">
    <property type="match status" value="1"/>
</dbReference>
<gene>
    <name evidence="11" type="ORF">AWC04_02725</name>
</gene>
<dbReference type="PANTHER" id="PTHR43775">
    <property type="entry name" value="FATTY ACID SYNTHASE"/>
    <property type="match status" value="1"/>
</dbReference>
<reference evidence="11 12" key="1">
    <citation type="submission" date="2016-01" db="EMBL/GenBank/DDBJ databases">
        <title>The new phylogeny of the genus Mycobacterium.</title>
        <authorList>
            <person name="Tarcisio F."/>
            <person name="Conor M."/>
            <person name="Antonella G."/>
            <person name="Elisabetta G."/>
            <person name="Giulia F.S."/>
            <person name="Sara T."/>
            <person name="Anna F."/>
            <person name="Clotilde B."/>
            <person name="Roberto B."/>
            <person name="Veronica D.S."/>
            <person name="Fabio R."/>
            <person name="Monica P."/>
            <person name="Olivier J."/>
            <person name="Enrico T."/>
            <person name="Nicola S."/>
        </authorList>
    </citation>
    <scope>NUCLEOTIDE SEQUENCE [LARGE SCALE GENOMIC DNA]</scope>
    <source>
        <strain evidence="11 12">DSM 44179</strain>
    </source>
</reference>
<feature type="region of interest" description="Disordered" evidence="7">
    <location>
        <begin position="1972"/>
        <end position="1997"/>
    </location>
</feature>
<dbReference type="InterPro" id="IPR016036">
    <property type="entry name" value="Malonyl_transacylase_ACP-bd"/>
</dbReference>
<dbReference type="Pfam" id="PF21089">
    <property type="entry name" value="PKS_DH_N"/>
    <property type="match status" value="1"/>
</dbReference>
<dbReference type="Gene3D" id="3.40.50.720">
    <property type="entry name" value="NAD(P)-binding Rossmann-like Domain"/>
    <property type="match status" value="1"/>
</dbReference>
<dbReference type="STRING" id="1793.AWC04_02725"/>
<evidence type="ECO:0000259" key="9">
    <source>
        <dbReference type="PROSITE" id="PS52004"/>
    </source>
</evidence>
<dbReference type="Pfam" id="PF02801">
    <property type="entry name" value="Ketoacyl-synt_C"/>
    <property type="match status" value="1"/>
</dbReference>
<dbReference type="RefSeq" id="WP_163742442.1">
    <property type="nucleotide sequence ID" value="NZ_AP022603.1"/>
</dbReference>
<organism evidence="11 12">
    <name type="scientific">Mycolicibacterium fallax</name>
    <name type="common">Mycobacterium fallax</name>
    <dbReference type="NCBI Taxonomy" id="1793"/>
    <lineage>
        <taxon>Bacteria</taxon>
        <taxon>Bacillati</taxon>
        <taxon>Actinomycetota</taxon>
        <taxon>Actinomycetes</taxon>
        <taxon>Mycobacteriales</taxon>
        <taxon>Mycobacteriaceae</taxon>
        <taxon>Mycolicibacterium</taxon>
    </lineage>
</organism>
<dbReference type="FunFam" id="3.40.366.10:FF:000002">
    <property type="entry name" value="Probable polyketide synthase 2"/>
    <property type="match status" value="1"/>
</dbReference>
<feature type="domain" description="Carrier" evidence="8">
    <location>
        <begin position="2010"/>
        <end position="2087"/>
    </location>
</feature>
<dbReference type="SMART" id="SM00822">
    <property type="entry name" value="PKS_KR"/>
    <property type="match status" value="1"/>
</dbReference>
<evidence type="ECO:0000256" key="7">
    <source>
        <dbReference type="SAM" id="MobiDB-lite"/>
    </source>
</evidence>
<evidence type="ECO:0000313" key="11">
    <source>
        <dbReference type="EMBL" id="ORV07634.1"/>
    </source>
</evidence>
<dbReference type="SMART" id="SM00825">
    <property type="entry name" value="PKS_KS"/>
    <property type="match status" value="1"/>
</dbReference>
<dbReference type="Pfam" id="PF00698">
    <property type="entry name" value="Acyl_transf_1"/>
    <property type="match status" value="1"/>
</dbReference>
<dbReference type="Pfam" id="PF16197">
    <property type="entry name" value="KAsynt_C_assoc"/>
    <property type="match status" value="1"/>
</dbReference>
<evidence type="ECO:0000256" key="3">
    <source>
        <dbReference type="ARBA" id="ARBA00022679"/>
    </source>
</evidence>
<keyword evidence="5" id="KW-0012">Acyltransferase</keyword>
<evidence type="ECO:0000256" key="6">
    <source>
        <dbReference type="PROSITE-ProRule" id="PRU01363"/>
    </source>
</evidence>
<keyword evidence="4" id="KW-0511">Multifunctional enzyme</keyword>
<evidence type="ECO:0000256" key="4">
    <source>
        <dbReference type="ARBA" id="ARBA00023268"/>
    </source>
</evidence>
<dbReference type="CDD" id="cd00833">
    <property type="entry name" value="PKS"/>
    <property type="match status" value="1"/>
</dbReference>
<dbReference type="InterPro" id="IPR020807">
    <property type="entry name" value="PKS_DH"/>
</dbReference>
<dbReference type="InterPro" id="IPR057326">
    <property type="entry name" value="KR_dom"/>
</dbReference>
<comment type="caution">
    <text evidence="11">The sequence shown here is derived from an EMBL/GenBank/DDBJ whole genome shotgun (WGS) entry which is preliminary data.</text>
</comment>
<dbReference type="InterPro" id="IPR042104">
    <property type="entry name" value="PKS_dehydratase_sf"/>
</dbReference>
<dbReference type="InterPro" id="IPR036736">
    <property type="entry name" value="ACP-like_sf"/>
</dbReference>
<proteinExistence type="predicted"/>
<dbReference type="InterPro" id="IPR011032">
    <property type="entry name" value="GroES-like_sf"/>
</dbReference>
<dbReference type="SUPFAM" id="SSF47336">
    <property type="entry name" value="ACP-like"/>
    <property type="match status" value="1"/>
</dbReference>
<dbReference type="InterPro" id="IPR014031">
    <property type="entry name" value="Ketoacyl_synth_C"/>
</dbReference>
<evidence type="ECO:0000259" key="10">
    <source>
        <dbReference type="PROSITE" id="PS52019"/>
    </source>
</evidence>
<dbReference type="InterPro" id="IPR050091">
    <property type="entry name" value="PKS_NRPS_Biosynth_Enz"/>
</dbReference>
<dbReference type="Gene3D" id="3.10.129.110">
    <property type="entry name" value="Polyketide synthase dehydratase"/>
    <property type="match status" value="1"/>
</dbReference>
<dbReference type="InterPro" id="IPR049552">
    <property type="entry name" value="PKS_DH_N"/>
</dbReference>
<dbReference type="GO" id="GO:0006633">
    <property type="term" value="P:fatty acid biosynthetic process"/>
    <property type="evidence" value="ECO:0007669"/>
    <property type="project" value="InterPro"/>
</dbReference>
<dbReference type="EMBL" id="LQOJ01000018">
    <property type="protein sequence ID" value="ORV07634.1"/>
    <property type="molecule type" value="Genomic_DNA"/>
</dbReference>
<sequence>MSRLDTQAPLLTDRPLDDDPIVIVGVACRLPGGIDSPELLWQALETERDVAGPFPDDRGWALDTLISEDPDEIGTTYSQGGSFIEDVGDFDAGFFGIAPREANAMDPQHRLVLEVAWEALERAHIDPTTLHESETGVFIGEIFDDYRERFITPEGGMGEHEGHLLLGNARCVLSGRLAYALGLNGPAITFDTGCSASLVALHHAMLSLKSGDCDLAIVGGVTVMSAPSFLIGFSRVRGIAADGRSKSFGADADGMGLAEGASLCIIERRSDALRRGHPILAVVRGSSVNQDGASGTLTAPSQRAQELLIGKALRNAGLGPADVDVVEAHGTGTSIGDPIEARALMNTYGRERPDDAPLWLGSVKSNIGHTQAAAGMAGVIKMIGAMQHDLLPRTLHVEQPSPEIDWTAGNVALLAEHQAWPPSERPRRAGISSFGVGGTNAHVIIEEPGARDVRAADDSAASQDAPTAVPLLLSAKSAAALRSYAGRLRGHLLDGHAGDPADVAWSLLNTRSLFRHRAAVVGGTAAELAEGLAAIESGGYAGNVAVGEATARRVAFVFPGQGSQWVGMGVDLLRSSEVFAVKIDECDEILAQHQDWSVRKALEVPDDIDWTRVDVIQPLLFSVNVALAALWTSWGVAPTAVIGHSQGELAALHVAGALSLADAGYLVAKRSQVIRAHARDGAMLAVEASAEQVRAELDGRPGLEIASINGPRTTVVAGDVAAVAELREQLERGGIEARGIAVDYASHTAHVDALKDELAAALSRDITVAAAPVRFYSAVTGEQLDTETLTSDYWFDNLRQPVDFQRAVRTAIADGCNAFIEVSAHPVLLAPLEQIVEDRGSDAVVVGTLSRDRGTVAKVAGSAATLHCAGADVDFTALFPDWRRPTVDLPTYPFERIRHWLEPEQSRRPLPGATAVDHPFLTMMAPLAAGPSTAFFGAISPRDELWLSDHAVRGNVLVPGTAFLDMALFVADRLGYAEVEELTVVTPLLLEEDGDTVDVQVVVEDALSENTAVENAGADCAAITIYSRDGEADWTVNAMGLLRRGAAAPGDGPSALIDAAAWPPADVEALSVPAMYDDLSARGYEYGPAFRGLSRAWTGAGRAYAEIQAPAALGEVGDRTRIHPAVLDAGLHAGVAGFGDGSGAEVLLPFSWRGVRMHRSAPDSLRMAVVNQGEKQATITVTDDAGQLVLTAKALELRAVPADTTLGKPSRLAYRLGWKRHDLPHREDPVPVLTLGAASGGVCGVEVLGHLEDMAALTGAAAAVTAGAGAGAVLYRVDAPAAEAAADAAADAVATVLADTQRFLADPALDRSTLVVVTSGAVGCRDADIVQPGSAAIWAFLRAAQREHPDRIVAVDVDAWDPPLPIGDLIGSGEPVAAVRGGQVYVPELSRLHHNEPTLSLPADADWHLLAGDDGLIDNIHVAADAADPAPLEPHQVRFAVRAAGLNFRDVLISLRTYAGTVGALGLEAAGDVLEIGSAVEDIAVGDRVFGYCTGGFGSIAIGDCRALAKIPADWGYPEAAALPVTFGTAYSALHDLAELTADDRILIHSAASGVGMAAVGLAQHVGAEIYATSSPEKFPILRAMGIPEQRIASSRNADFEREFRAASGGRGMTVALDAFSGRMVDATLRLMAPEGRFVEIGRADIRDAREVAEQYSGVRYHVFDPFELGAEALGNLRGAVADLVHSGQWPRIPVRGWDIRNIREAFRLMSTGRHTGKHVVINPASMSAVRGGTVLITGGTGMVGRHLARHLVARWGVGRVVLLSRSGPAAAMPAEFVEQLRELGAEVELRACDVADAESVAQVVADVAAAHRVVGVVHAAGVLDDGVLESMDAERITTVFDPKANGAWNLHAATRQLDLEFFVMCSSVAGVFGSPGQTNYAAANGYLDGLAAWRRAHALPATSIAWGLWSDSSSLTAKVLDSGADSIDRLGVRGFSPAEAVAAFDEALLSPGASTLVVRMEEDAASLLKLRTTLPPKRSRSTEPARRPADPAAAPPLREVLAAAAPEAREGLTIEAVCREIAATVGMTDQAGVDPDCSYRELGFDSLMAVEFRNRLNSLTGLRLPAAVVLDQPTPRLLAQSIVAALQDEAGEAASVPGELAAAR</sequence>
<keyword evidence="12" id="KW-1185">Reference proteome</keyword>
<dbReference type="InterPro" id="IPR018201">
    <property type="entry name" value="Ketoacyl_synth_AS"/>
</dbReference>
<dbReference type="Gene3D" id="3.90.180.10">
    <property type="entry name" value="Medium-chain alcohol dehydrogenases, catalytic domain"/>
    <property type="match status" value="1"/>
</dbReference>
<keyword evidence="1" id="KW-0596">Phosphopantetheine</keyword>
<dbReference type="Pfam" id="PF00109">
    <property type="entry name" value="ketoacyl-synt"/>
    <property type="match status" value="1"/>
</dbReference>
<protein>
    <submittedName>
        <fullName evidence="11">Uncharacterized protein</fullName>
    </submittedName>
</protein>
<dbReference type="Gene3D" id="3.40.47.10">
    <property type="match status" value="1"/>
</dbReference>
<dbReference type="InterPro" id="IPR014030">
    <property type="entry name" value="Ketoacyl_synth_N"/>
</dbReference>
<evidence type="ECO:0000313" key="12">
    <source>
        <dbReference type="Proteomes" id="UP000193484"/>
    </source>
</evidence>
<accession>A0A1X1RJ54</accession>
<feature type="domain" description="PKS/mFAS DH" evidence="10">
    <location>
        <begin position="918"/>
        <end position="1206"/>
    </location>
</feature>
<dbReference type="InterPro" id="IPR014043">
    <property type="entry name" value="Acyl_transferase_dom"/>
</dbReference>
<dbReference type="InterPro" id="IPR016039">
    <property type="entry name" value="Thiolase-like"/>
</dbReference>
<dbReference type="InterPro" id="IPR049900">
    <property type="entry name" value="PKS_mFAS_DH"/>
</dbReference>
<dbReference type="InterPro" id="IPR032821">
    <property type="entry name" value="PKS_assoc"/>
</dbReference>
<dbReference type="Gene3D" id="1.10.1200.10">
    <property type="entry name" value="ACP-like"/>
    <property type="match status" value="1"/>
</dbReference>
<dbReference type="FunFam" id="3.40.47.10:FF:000019">
    <property type="entry name" value="Polyketide synthase type I"/>
    <property type="match status" value="1"/>
</dbReference>
<dbReference type="SMART" id="SM00827">
    <property type="entry name" value="PKS_AT"/>
    <property type="match status" value="1"/>
</dbReference>
<dbReference type="Proteomes" id="UP000193484">
    <property type="component" value="Unassembled WGS sequence"/>
</dbReference>
<dbReference type="Gene3D" id="3.40.50.11460">
    <property type="match status" value="1"/>
</dbReference>
<dbReference type="Pfam" id="PF08659">
    <property type="entry name" value="KR"/>
    <property type="match status" value="1"/>
</dbReference>
<dbReference type="GO" id="GO:0016491">
    <property type="term" value="F:oxidoreductase activity"/>
    <property type="evidence" value="ECO:0007669"/>
    <property type="project" value="InterPro"/>
</dbReference>
<feature type="region of interest" description="C-terminal hotdog fold" evidence="6">
    <location>
        <begin position="1067"/>
        <end position="1206"/>
    </location>
</feature>
<dbReference type="InterPro" id="IPR036291">
    <property type="entry name" value="NAD(P)-bd_dom_sf"/>
</dbReference>
<evidence type="ECO:0000259" key="8">
    <source>
        <dbReference type="PROSITE" id="PS50075"/>
    </source>
</evidence>
<feature type="active site" description="Proton acceptor; for dehydratase activity" evidence="6">
    <location>
        <position position="950"/>
    </location>
</feature>
<dbReference type="InterPro" id="IPR020806">
    <property type="entry name" value="PKS_PP-bd"/>
</dbReference>
<dbReference type="InterPro" id="IPR020841">
    <property type="entry name" value="PKS_Beta-ketoAc_synthase_dom"/>
</dbReference>
<dbReference type="PANTHER" id="PTHR43775:SF51">
    <property type="entry name" value="INACTIVE PHENOLPHTHIOCEROL SYNTHESIS POLYKETIDE SYNTHASE TYPE I PKS1-RELATED"/>
    <property type="match status" value="1"/>
</dbReference>
<dbReference type="SUPFAM" id="SSF52151">
    <property type="entry name" value="FabD/lysophospholipase-like"/>
    <property type="match status" value="1"/>
</dbReference>
<dbReference type="SUPFAM" id="SSF50129">
    <property type="entry name" value="GroES-like"/>
    <property type="match status" value="1"/>
</dbReference>
<dbReference type="SUPFAM" id="SSF55048">
    <property type="entry name" value="Probable ACP-binding domain of malonyl-CoA ACP transacylase"/>
    <property type="match status" value="1"/>
</dbReference>
<dbReference type="InterPro" id="IPR020843">
    <property type="entry name" value="ER"/>
</dbReference>
<evidence type="ECO:0000256" key="5">
    <source>
        <dbReference type="ARBA" id="ARBA00023315"/>
    </source>
</evidence>
<dbReference type="PROSITE" id="PS50075">
    <property type="entry name" value="CARRIER"/>
    <property type="match status" value="1"/>
</dbReference>
<dbReference type="InterPro" id="IPR049551">
    <property type="entry name" value="PKS_DH_C"/>
</dbReference>
<dbReference type="GO" id="GO:0004315">
    <property type="term" value="F:3-oxoacyl-[acyl-carrier-protein] synthase activity"/>
    <property type="evidence" value="ECO:0007669"/>
    <property type="project" value="InterPro"/>
</dbReference>
<dbReference type="InterPro" id="IPR001227">
    <property type="entry name" value="Ac_transferase_dom_sf"/>
</dbReference>
<dbReference type="InterPro" id="IPR013154">
    <property type="entry name" value="ADH-like_N"/>
</dbReference>
<keyword evidence="3" id="KW-0808">Transferase</keyword>
<dbReference type="PROSITE" id="PS52004">
    <property type="entry name" value="KS3_2"/>
    <property type="match status" value="1"/>
</dbReference>
<dbReference type="CDD" id="cd05195">
    <property type="entry name" value="enoyl_red"/>
    <property type="match status" value="1"/>
</dbReference>
<dbReference type="InterPro" id="IPR055123">
    <property type="entry name" value="SpnB-like_Rossmann"/>
</dbReference>
<dbReference type="Pfam" id="PF14765">
    <property type="entry name" value="PS-DH"/>
    <property type="match status" value="1"/>
</dbReference>
<dbReference type="InterPro" id="IPR013968">
    <property type="entry name" value="PKS_KR"/>
</dbReference>
<dbReference type="Pfam" id="PF08240">
    <property type="entry name" value="ADH_N"/>
    <property type="match status" value="1"/>
</dbReference>
<feature type="domain" description="Ketosynthase family 3 (KS3)" evidence="9">
    <location>
        <begin position="18"/>
        <end position="447"/>
    </location>
</feature>
<dbReference type="InterPro" id="IPR009081">
    <property type="entry name" value="PP-bd_ACP"/>
</dbReference>
<dbReference type="Pfam" id="PF00550">
    <property type="entry name" value="PP-binding"/>
    <property type="match status" value="1"/>
</dbReference>
<dbReference type="SUPFAM" id="SSF53901">
    <property type="entry name" value="Thiolase-like"/>
    <property type="match status" value="1"/>
</dbReference>
<feature type="region of interest" description="N-terminal hotdog fold" evidence="6">
    <location>
        <begin position="918"/>
        <end position="1049"/>
    </location>
</feature>
<feature type="active site" description="Proton donor; for dehydratase activity" evidence="6">
    <location>
        <position position="1128"/>
    </location>
</feature>
<dbReference type="SMART" id="SM00826">
    <property type="entry name" value="PKS_DH"/>
    <property type="match status" value="1"/>
</dbReference>
<dbReference type="Pfam" id="PF22953">
    <property type="entry name" value="SpnB_Rossmann"/>
    <property type="match status" value="1"/>
</dbReference>
<evidence type="ECO:0000256" key="2">
    <source>
        <dbReference type="ARBA" id="ARBA00022553"/>
    </source>
</evidence>
<dbReference type="PROSITE" id="PS00606">
    <property type="entry name" value="KS3_1"/>
    <property type="match status" value="1"/>
</dbReference>
<dbReference type="GO" id="GO:0004312">
    <property type="term" value="F:fatty acid synthase activity"/>
    <property type="evidence" value="ECO:0007669"/>
    <property type="project" value="TreeGrafter"/>
</dbReference>
<dbReference type="InterPro" id="IPR016035">
    <property type="entry name" value="Acyl_Trfase/lysoPLipase"/>
</dbReference>
<dbReference type="SMART" id="SM00829">
    <property type="entry name" value="PKS_ER"/>
    <property type="match status" value="1"/>
</dbReference>
<dbReference type="SUPFAM" id="SSF51735">
    <property type="entry name" value="NAD(P)-binding Rossmann-fold domains"/>
    <property type="match status" value="3"/>
</dbReference>
<dbReference type="PROSITE" id="PS52019">
    <property type="entry name" value="PKS_MFAS_DH"/>
    <property type="match status" value="1"/>
</dbReference>
<name>A0A1X1RJ54_MYCFA</name>
<dbReference type="Pfam" id="PF13602">
    <property type="entry name" value="ADH_zinc_N_2"/>
    <property type="match status" value="1"/>
</dbReference>
<dbReference type="SMART" id="SM00823">
    <property type="entry name" value="PKS_PP"/>
    <property type="match status" value="1"/>
</dbReference>
<evidence type="ECO:0000256" key="1">
    <source>
        <dbReference type="ARBA" id="ARBA00022450"/>
    </source>
</evidence>
<dbReference type="GO" id="GO:0031177">
    <property type="term" value="F:phosphopantetheine binding"/>
    <property type="evidence" value="ECO:0007669"/>
    <property type="project" value="InterPro"/>
</dbReference>
<keyword evidence="2" id="KW-0597">Phosphoprotein</keyword>
<dbReference type="Gene3D" id="3.40.366.10">
    <property type="entry name" value="Malonyl-Coenzyme A Acyl Carrier Protein, domain 2"/>
    <property type="match status" value="1"/>
</dbReference>